<reference evidence="2 3" key="1">
    <citation type="submission" date="2024-09" db="EMBL/GenBank/DDBJ databases">
        <title>Chromosome-scale assembly of Riccia fluitans.</title>
        <authorList>
            <person name="Paukszto L."/>
            <person name="Sawicki J."/>
            <person name="Karawczyk K."/>
            <person name="Piernik-Szablinska J."/>
            <person name="Szczecinska M."/>
            <person name="Mazdziarz M."/>
        </authorList>
    </citation>
    <scope>NUCLEOTIDE SEQUENCE [LARGE SCALE GENOMIC DNA]</scope>
    <source>
        <strain evidence="2">Rf_01</strain>
        <tissue evidence="2">Aerial parts of the thallus</tissue>
    </source>
</reference>
<comment type="caution">
    <text evidence="2">The sequence shown here is derived from an EMBL/GenBank/DDBJ whole genome shotgun (WGS) entry which is preliminary data.</text>
</comment>
<feature type="compositionally biased region" description="Basic and acidic residues" evidence="1">
    <location>
        <begin position="466"/>
        <end position="527"/>
    </location>
</feature>
<organism evidence="2 3">
    <name type="scientific">Riccia fluitans</name>
    <dbReference type="NCBI Taxonomy" id="41844"/>
    <lineage>
        <taxon>Eukaryota</taxon>
        <taxon>Viridiplantae</taxon>
        <taxon>Streptophyta</taxon>
        <taxon>Embryophyta</taxon>
        <taxon>Marchantiophyta</taxon>
        <taxon>Marchantiopsida</taxon>
        <taxon>Marchantiidae</taxon>
        <taxon>Marchantiales</taxon>
        <taxon>Ricciaceae</taxon>
        <taxon>Riccia</taxon>
    </lineage>
</organism>
<proteinExistence type="predicted"/>
<feature type="compositionally biased region" description="Basic and acidic residues" evidence="1">
    <location>
        <begin position="695"/>
        <end position="721"/>
    </location>
</feature>
<name>A0ABD1YM72_9MARC</name>
<evidence type="ECO:0000313" key="2">
    <source>
        <dbReference type="EMBL" id="KAL2631871.1"/>
    </source>
</evidence>
<evidence type="ECO:0000313" key="3">
    <source>
        <dbReference type="Proteomes" id="UP001605036"/>
    </source>
</evidence>
<gene>
    <name evidence="2" type="ORF">R1flu_016557</name>
</gene>
<evidence type="ECO:0000256" key="1">
    <source>
        <dbReference type="SAM" id="MobiDB-lite"/>
    </source>
</evidence>
<dbReference type="EMBL" id="JBHFFA010000004">
    <property type="protein sequence ID" value="KAL2631871.1"/>
    <property type="molecule type" value="Genomic_DNA"/>
</dbReference>
<feature type="region of interest" description="Disordered" evidence="1">
    <location>
        <begin position="688"/>
        <end position="721"/>
    </location>
</feature>
<protein>
    <submittedName>
        <fullName evidence="2">Uncharacterized protein</fullName>
    </submittedName>
</protein>
<feature type="region of interest" description="Disordered" evidence="1">
    <location>
        <begin position="447"/>
        <end position="625"/>
    </location>
</feature>
<sequence length="721" mass="84145">MEVVDELYDIEHAAPDDYKGPTKYEQEFIIGPLANAGLSKMHEAMHTALHYHMGRGHKDRHCCSPNFDPGIRMRARTLRDSLIYGTRKVRTKGLKVDESIRMIQPKYRSRKIRNSLVYGTRTKRCRHKHCTAFDHQHEWNIQLDKWDVPMSMLKNEKWKTLWFEARQSVLDQESIRRRSIPKTWYGEVETDGGYYCGYNLREVVLKPWHQGGHTHDFYRHTRDIRPDDWMWEPDWYDPEPEKIEYHKRKVKELWNWYRRRNLMGDMVHMFARIAETRRQRRHFQRLKLRLKKKVLLWTELNRNSLWFNPWPEGDQPPLLVRRSLMAISKRLSTCAPMWNPMFVDFPTCEFYLNHLDELCPEVWDRFHYQCRAHKHANLFERRETLRVLSAAANAPPAEEKFTLPPFCGPVQALEQYRNQWAEVKQVWEEILAARPPPPPKIVEVLEEDVEKDTKERKKGKKTPGSTEDKTTTIEKKGTDESKHKNSKHPVGEEQHETKPSAESKAQKGKQDKNKEQPKKGAKDKKGEPPQNAIATQEKMASPKPETAAVDAYPNRRKMVEAEAVKAPNNSKRKKSMKITPPPLPAQLTFMKKGEGRQSMSKPPPSDEELKALERLNPPEPEEETISEPVVEYVPFKFPIRKRRVRWSIIGGKVPLLPPPAVKPPLSKESQIAALDILDLDKFEAKLEALNPKAPGKKEKGAAKDKKGAAKADDKKEDSKKK</sequence>
<accession>A0ABD1YM72</accession>
<keyword evidence="3" id="KW-1185">Reference proteome</keyword>
<dbReference type="Proteomes" id="UP001605036">
    <property type="component" value="Unassembled WGS sequence"/>
</dbReference>
<dbReference type="AlphaFoldDB" id="A0ABD1YM72"/>